<evidence type="ECO:0000256" key="8">
    <source>
        <dbReference type="ARBA" id="ARBA00038408"/>
    </source>
</evidence>
<evidence type="ECO:0000259" key="12">
    <source>
        <dbReference type="PROSITE" id="PS50198"/>
    </source>
</evidence>
<dbReference type="InterPro" id="IPR000297">
    <property type="entry name" value="PPIase_PpiC"/>
</dbReference>
<keyword evidence="2" id="KW-1003">Cell membrane</keyword>
<dbReference type="Gene3D" id="3.10.50.40">
    <property type="match status" value="1"/>
</dbReference>
<dbReference type="InterPro" id="IPR052029">
    <property type="entry name" value="PpiD_chaperone"/>
</dbReference>
<dbReference type="InterPro" id="IPR027304">
    <property type="entry name" value="Trigger_fact/SurA_dom_sf"/>
</dbReference>
<evidence type="ECO:0000256" key="2">
    <source>
        <dbReference type="ARBA" id="ARBA00022475"/>
    </source>
</evidence>
<comment type="caution">
    <text evidence="13">The sequence shown here is derived from an EMBL/GenBank/DDBJ whole genome shotgun (WGS) entry which is preliminary data.</text>
</comment>
<evidence type="ECO:0000313" key="13">
    <source>
        <dbReference type="EMBL" id="TSE29273.1"/>
    </source>
</evidence>
<dbReference type="GO" id="GO:0005886">
    <property type="term" value="C:plasma membrane"/>
    <property type="evidence" value="ECO:0007669"/>
    <property type="project" value="UniProtKB-SubCell"/>
</dbReference>
<accession>A0A554X0C6</accession>
<evidence type="ECO:0000256" key="9">
    <source>
        <dbReference type="ARBA" id="ARBA00040743"/>
    </source>
</evidence>
<dbReference type="Gene3D" id="1.10.4030.10">
    <property type="entry name" value="Porin chaperone SurA, peptide-binding domain"/>
    <property type="match status" value="1"/>
</dbReference>
<dbReference type="Proteomes" id="UP000317763">
    <property type="component" value="Unassembled WGS sequence"/>
</dbReference>
<keyword evidence="3" id="KW-0997">Cell inner membrane</keyword>
<evidence type="ECO:0000256" key="4">
    <source>
        <dbReference type="ARBA" id="ARBA00022692"/>
    </source>
</evidence>
<dbReference type="PROSITE" id="PS50198">
    <property type="entry name" value="PPIC_PPIASE_2"/>
    <property type="match status" value="1"/>
</dbReference>
<keyword evidence="11" id="KW-0697">Rotamase</keyword>
<dbReference type="Pfam" id="PF13624">
    <property type="entry name" value="SurA_N_3"/>
    <property type="match status" value="1"/>
</dbReference>
<sequence>MFDLFRNNMKVLMALLMLLIIPSFVFFGIEGYTRFREAAEPVARVGGERITRPEWDAAHRREVERLSALMPNIDRAVLESDESRRATLERLITERVLARAAADMRLVATDRRVADELLRDPTIASLRKPDGTLDVQRYQDLLRAQGLTAEQFEAGVRAELARRSVTQVVADSAFLPRASVELATRAFFEQREVAQAMFRPADHVARIQVSDADVRAYYDANREAFRTPEQAVIEYVVLDPQAVAARVTVSEQELREYYEKNVADVARNEQRRAAHILLQLDPNASAEEKARVRAEAEKLLAEVRAQPDRFAEVAKARSQDPGSAARGGDLDWFGRGAMVKAFEDAVFALKKGEISGVVETEFGLHIIRLLDVRQPEPEPFEKARGRLEEELRRQLAQRRFAEEAERFSNLVYEQPEGLAPVAQALGLTVRQATLERTGPVGAEADAVLREPAVLRAVFNEEALASKRNSAAIELGGSRLAAVRVLEHRRSEVQPFEAVAAQAKARLVQEKAREAALAAAREALERWRQQPPADSALRTPVVVSRQDARGLAPAVVRHALSTRLEGDAPAWTLVDLGAEGAAVLRVRRGPEREAPDAARQRNERRELARLWGEGEAKAYLTALRERYKVEVLVK</sequence>
<evidence type="ECO:0000256" key="7">
    <source>
        <dbReference type="ARBA" id="ARBA00023186"/>
    </source>
</evidence>
<dbReference type="PANTHER" id="PTHR47529:SF1">
    <property type="entry name" value="PERIPLASMIC CHAPERONE PPID"/>
    <property type="match status" value="1"/>
</dbReference>
<feature type="domain" description="PpiC" evidence="12">
    <location>
        <begin position="268"/>
        <end position="371"/>
    </location>
</feature>
<gene>
    <name evidence="13" type="primary">ppiD</name>
    <name evidence="13" type="ORF">Ttaiw_02345</name>
</gene>
<evidence type="ECO:0000256" key="1">
    <source>
        <dbReference type="ARBA" id="ARBA00004382"/>
    </source>
</evidence>
<proteinExistence type="inferred from homology"/>
<keyword evidence="14" id="KW-1185">Reference proteome</keyword>
<keyword evidence="11 13" id="KW-0413">Isomerase</keyword>
<keyword evidence="5" id="KW-1133">Transmembrane helix</keyword>
<dbReference type="AlphaFoldDB" id="A0A554X0C6"/>
<protein>
    <recommendedName>
        <fullName evidence="9">Periplasmic chaperone PpiD</fullName>
    </recommendedName>
    <alternativeName>
        <fullName evidence="10">Periplasmic folding chaperone</fullName>
    </alternativeName>
</protein>
<evidence type="ECO:0000256" key="5">
    <source>
        <dbReference type="ARBA" id="ARBA00022989"/>
    </source>
</evidence>
<dbReference type="GO" id="GO:0003755">
    <property type="term" value="F:peptidyl-prolyl cis-trans isomerase activity"/>
    <property type="evidence" value="ECO:0007669"/>
    <property type="project" value="UniProtKB-KW"/>
</dbReference>
<dbReference type="RefSeq" id="WP_043699821.1">
    <property type="nucleotide sequence ID" value="NZ_CP083911.1"/>
</dbReference>
<dbReference type="OrthoDB" id="9812372at2"/>
<dbReference type="Gene3D" id="6.10.140.970">
    <property type="match status" value="1"/>
</dbReference>
<keyword evidence="6" id="KW-0472">Membrane</keyword>
<dbReference type="Pfam" id="PF13616">
    <property type="entry name" value="Rotamase_3"/>
    <property type="match status" value="1"/>
</dbReference>
<evidence type="ECO:0000256" key="11">
    <source>
        <dbReference type="PROSITE-ProRule" id="PRU00278"/>
    </source>
</evidence>
<evidence type="ECO:0000256" key="6">
    <source>
        <dbReference type="ARBA" id="ARBA00023136"/>
    </source>
</evidence>
<evidence type="ECO:0000256" key="3">
    <source>
        <dbReference type="ARBA" id="ARBA00022519"/>
    </source>
</evidence>
<comment type="similarity">
    <text evidence="8">Belongs to the PpiD chaperone family.</text>
</comment>
<comment type="subcellular location">
    <subcellularLocation>
        <location evidence="1">Cell inner membrane</location>
        <topology evidence="1">Single-pass type II membrane protein</topology>
        <orientation evidence="1">Periplasmic side</orientation>
    </subcellularLocation>
</comment>
<dbReference type="SUPFAM" id="SSF109998">
    <property type="entry name" value="Triger factor/SurA peptide-binding domain-like"/>
    <property type="match status" value="1"/>
</dbReference>
<reference evidence="13 14" key="1">
    <citation type="submission" date="2019-07" db="EMBL/GenBank/DDBJ databases">
        <title>Tepidimonas taiwanensis I1-1 draft genome.</title>
        <authorList>
            <person name="Da Costa M.S."/>
            <person name="Froufe H.J.C."/>
            <person name="Egas C."/>
            <person name="Albuquerque L."/>
        </authorList>
    </citation>
    <scope>NUCLEOTIDE SEQUENCE [LARGE SCALE GENOMIC DNA]</scope>
    <source>
        <strain evidence="13 14">I1-1</strain>
    </source>
</reference>
<dbReference type="SUPFAM" id="SSF54534">
    <property type="entry name" value="FKBP-like"/>
    <property type="match status" value="1"/>
</dbReference>
<keyword evidence="4" id="KW-0812">Transmembrane</keyword>
<evidence type="ECO:0000313" key="14">
    <source>
        <dbReference type="Proteomes" id="UP000317763"/>
    </source>
</evidence>
<organism evidence="13 14">
    <name type="scientific">Tepidimonas taiwanensis</name>
    <dbReference type="NCBI Taxonomy" id="307486"/>
    <lineage>
        <taxon>Bacteria</taxon>
        <taxon>Pseudomonadati</taxon>
        <taxon>Pseudomonadota</taxon>
        <taxon>Betaproteobacteria</taxon>
        <taxon>Burkholderiales</taxon>
        <taxon>Tepidimonas</taxon>
    </lineage>
</organism>
<dbReference type="PANTHER" id="PTHR47529">
    <property type="entry name" value="PEPTIDYL-PROLYL CIS-TRANS ISOMERASE D"/>
    <property type="match status" value="1"/>
</dbReference>
<name>A0A554X0C6_9BURK</name>
<dbReference type="STRING" id="307486.GCA_000807215_00902"/>
<evidence type="ECO:0000256" key="10">
    <source>
        <dbReference type="ARBA" id="ARBA00042775"/>
    </source>
</evidence>
<dbReference type="InterPro" id="IPR046357">
    <property type="entry name" value="PPIase_dom_sf"/>
</dbReference>
<keyword evidence="7" id="KW-0143">Chaperone</keyword>
<dbReference type="EMBL" id="VJOM01000037">
    <property type="protein sequence ID" value="TSE29273.1"/>
    <property type="molecule type" value="Genomic_DNA"/>
</dbReference>